<dbReference type="AlphaFoldDB" id="A0A540MIN2"/>
<keyword evidence="1" id="KW-0433">Leucine-rich repeat</keyword>
<evidence type="ECO:0008006" key="5">
    <source>
        <dbReference type="Google" id="ProtNLM"/>
    </source>
</evidence>
<organism evidence="3 4">
    <name type="scientific">Malus baccata</name>
    <name type="common">Siberian crab apple</name>
    <name type="synonym">Pyrus baccata</name>
    <dbReference type="NCBI Taxonomy" id="106549"/>
    <lineage>
        <taxon>Eukaryota</taxon>
        <taxon>Viridiplantae</taxon>
        <taxon>Streptophyta</taxon>
        <taxon>Embryophyta</taxon>
        <taxon>Tracheophyta</taxon>
        <taxon>Spermatophyta</taxon>
        <taxon>Magnoliopsida</taxon>
        <taxon>eudicotyledons</taxon>
        <taxon>Gunneridae</taxon>
        <taxon>Pentapetalae</taxon>
        <taxon>rosids</taxon>
        <taxon>fabids</taxon>
        <taxon>Rosales</taxon>
        <taxon>Rosaceae</taxon>
        <taxon>Amygdaloideae</taxon>
        <taxon>Maleae</taxon>
        <taxon>Malus</taxon>
    </lineage>
</organism>
<dbReference type="SUPFAM" id="SSF52058">
    <property type="entry name" value="L domain-like"/>
    <property type="match status" value="1"/>
</dbReference>
<evidence type="ECO:0000313" key="3">
    <source>
        <dbReference type="EMBL" id="TQD98657.1"/>
    </source>
</evidence>
<accession>A0A540MIN2</accession>
<protein>
    <recommendedName>
        <fullName evidence="5">Leucine-rich repeat-containing N-terminal plant-type domain-containing protein</fullName>
    </recommendedName>
</protein>
<dbReference type="FunFam" id="3.80.10.10:FF:000383">
    <property type="entry name" value="Leucine-rich repeat receptor protein kinase EMS1"/>
    <property type="match status" value="1"/>
</dbReference>
<gene>
    <name evidence="3" type="ORF">C1H46_015714</name>
</gene>
<evidence type="ECO:0000313" key="4">
    <source>
        <dbReference type="Proteomes" id="UP000315295"/>
    </source>
</evidence>
<dbReference type="PANTHER" id="PTHR48058">
    <property type="entry name" value="LRR RECEPTOR-LIKE SERINE/THREONINE-PROTEIN KINASE FLS2-RELATED"/>
    <property type="match status" value="1"/>
</dbReference>
<comment type="caution">
    <text evidence="3">The sequence shown here is derived from an EMBL/GenBank/DDBJ whole genome shotgun (WGS) entry which is preliminary data.</text>
</comment>
<dbReference type="STRING" id="106549.A0A540MIN2"/>
<dbReference type="PANTHER" id="PTHR48058:SF18">
    <property type="entry name" value="LRR RECEPTOR-LIKE SERINE_THREONINE-PROTEIN KINASE FLS2"/>
    <property type="match status" value="1"/>
</dbReference>
<evidence type="ECO:0000256" key="1">
    <source>
        <dbReference type="ARBA" id="ARBA00022614"/>
    </source>
</evidence>
<dbReference type="EMBL" id="VIEB01000250">
    <property type="protein sequence ID" value="TQD98657.1"/>
    <property type="molecule type" value="Genomic_DNA"/>
</dbReference>
<dbReference type="Pfam" id="PF00560">
    <property type="entry name" value="LRR_1"/>
    <property type="match status" value="2"/>
</dbReference>
<dbReference type="Proteomes" id="UP000315295">
    <property type="component" value="Unassembled WGS sequence"/>
</dbReference>
<name>A0A540MIN2_MALBA</name>
<keyword evidence="4" id="KW-1185">Reference proteome</keyword>
<dbReference type="InterPro" id="IPR032675">
    <property type="entry name" value="LRR_dom_sf"/>
</dbReference>
<proteinExistence type="predicted"/>
<dbReference type="Gene3D" id="3.80.10.10">
    <property type="entry name" value="Ribonuclease Inhibitor"/>
    <property type="match status" value="1"/>
</dbReference>
<sequence length="263" mass="28950">MKFRGTYLQSLFSSHIQNIQIKVRALNSIFEQWDTQAVSGLWNISGEPCSGSALNGTDFESPNDNPDINPAIECDCTYDNGTTCHITKLRIDRNYFTGPLPAFIGNMSALTILYIRFNSFSGPIPKELGNLKELTVLDIGSNNFSGTLPPKLGNLVKLEQLYLDSCGLGGEIPSTFAKLTNMQILRFHGNSFEGPIPTSFSQLTSLNTLFLGNNNLSGPLPSQKNDQLQTMTLSPVGDHNATTSSWIELPPEKFSMQSKYPNM</sequence>
<dbReference type="InterPro" id="IPR001611">
    <property type="entry name" value="Leu-rich_rpt"/>
</dbReference>
<reference evidence="3 4" key="1">
    <citation type="journal article" date="2019" name="G3 (Bethesda)">
        <title>Sequencing of a Wild Apple (Malus baccata) Genome Unravels the Differences Between Cultivated and Wild Apple Species Regarding Disease Resistance and Cold Tolerance.</title>
        <authorList>
            <person name="Chen X."/>
        </authorList>
    </citation>
    <scope>NUCLEOTIDE SEQUENCE [LARGE SCALE GENOMIC DNA]</scope>
    <source>
        <strain evidence="4">cv. Shandingzi</strain>
        <tissue evidence="3">Leaves</tissue>
    </source>
</reference>
<keyword evidence="2" id="KW-0677">Repeat</keyword>
<dbReference type="Pfam" id="PF13855">
    <property type="entry name" value="LRR_8"/>
    <property type="match status" value="1"/>
</dbReference>
<evidence type="ECO:0000256" key="2">
    <source>
        <dbReference type="ARBA" id="ARBA00022737"/>
    </source>
</evidence>